<feature type="compositionally biased region" description="Acidic residues" evidence="1">
    <location>
        <begin position="50"/>
        <end position="66"/>
    </location>
</feature>
<accession>A0ABW9BAV8</accession>
<reference evidence="2 3" key="1">
    <citation type="journal article" date="2024" name="Chem. Sci.">
        <title>Discovery of megapolipeptins by genome mining of a Burkholderiales bacteria collection.</title>
        <authorList>
            <person name="Paulo B.S."/>
            <person name="Recchia M.J.J."/>
            <person name="Lee S."/>
            <person name="Fergusson C.H."/>
            <person name="Romanowski S.B."/>
            <person name="Hernandez A."/>
            <person name="Krull N."/>
            <person name="Liu D.Y."/>
            <person name="Cavanagh H."/>
            <person name="Bos A."/>
            <person name="Gray C.A."/>
            <person name="Murphy B.T."/>
            <person name="Linington R.G."/>
            <person name="Eustaquio A.S."/>
        </authorList>
    </citation>
    <scope>NUCLEOTIDE SEQUENCE [LARGE SCALE GENOMIC DNA]</scope>
    <source>
        <strain evidence="2 3">RL17-350-BIC-A</strain>
    </source>
</reference>
<protein>
    <submittedName>
        <fullName evidence="2">Uncharacterized protein</fullName>
    </submittedName>
</protein>
<feature type="compositionally biased region" description="Basic and acidic residues" evidence="1">
    <location>
        <begin position="10"/>
        <end position="39"/>
    </location>
</feature>
<comment type="caution">
    <text evidence="2">The sequence shown here is derived from an EMBL/GenBank/DDBJ whole genome shotgun (WGS) entry which is preliminary data.</text>
</comment>
<proteinExistence type="predicted"/>
<dbReference type="EMBL" id="JAQQEZ010000117">
    <property type="protein sequence ID" value="MFM0008522.1"/>
    <property type="molecule type" value="Genomic_DNA"/>
</dbReference>
<sequence>SSSEHAMTNHPKEQTRGVSRKDDQDKLADDIADGDRDPATPDNAAPILQSEDDEQHDEMCDEDAPE</sequence>
<dbReference type="RefSeq" id="WP_408183586.1">
    <property type="nucleotide sequence ID" value="NZ_JAQQEZ010000117.1"/>
</dbReference>
<organism evidence="2 3">
    <name type="scientific">Paraburkholderia dipogonis</name>
    <dbReference type="NCBI Taxonomy" id="1211383"/>
    <lineage>
        <taxon>Bacteria</taxon>
        <taxon>Pseudomonadati</taxon>
        <taxon>Pseudomonadota</taxon>
        <taxon>Betaproteobacteria</taxon>
        <taxon>Burkholderiales</taxon>
        <taxon>Burkholderiaceae</taxon>
        <taxon>Paraburkholderia</taxon>
    </lineage>
</organism>
<keyword evidence="3" id="KW-1185">Reference proteome</keyword>
<gene>
    <name evidence="2" type="ORF">PQR57_47525</name>
</gene>
<evidence type="ECO:0000313" key="2">
    <source>
        <dbReference type="EMBL" id="MFM0008522.1"/>
    </source>
</evidence>
<evidence type="ECO:0000313" key="3">
    <source>
        <dbReference type="Proteomes" id="UP001629230"/>
    </source>
</evidence>
<evidence type="ECO:0000256" key="1">
    <source>
        <dbReference type="SAM" id="MobiDB-lite"/>
    </source>
</evidence>
<feature type="non-terminal residue" evidence="2">
    <location>
        <position position="1"/>
    </location>
</feature>
<dbReference type="Proteomes" id="UP001629230">
    <property type="component" value="Unassembled WGS sequence"/>
</dbReference>
<name>A0ABW9BAV8_9BURK</name>
<feature type="region of interest" description="Disordered" evidence="1">
    <location>
        <begin position="1"/>
        <end position="66"/>
    </location>
</feature>